<keyword evidence="2" id="KW-0808">Transferase</keyword>
<dbReference type="Proteomes" id="UP001239445">
    <property type="component" value="Unassembled WGS sequence"/>
</dbReference>
<sequence length="538" mass="59915">MASVELVLAAVGAADLCLKYGKRLIQAYRALKNANETIEEKVTVVEAIWSRTAIQVEFVKRIANTLEPDHCRIHARVLGILLAKLSAAVAKIESVVDPDTSEVKKFKFLFNKSDIEEVIVELEQWQRLFDPTWYLILRMGDQTVDAELSRPLSDFSGSTLVSPNASSSSLNLRPERSFTPVQRLRSTILEKPQAGIHISLSESGLDWENATSIPYSTTRVIPRNGGEKKRRSYLVDIISCTPDLDVERTRADATALAKKLAQVDPSSFGLLCCNGLVKRKDAEKKLSSLSLVFHMPEKTGQHPTTLRDHLLHSTGLSLTRILNVVRQLAGAVSFVHTCDFVHKNIRPETIIVFPDMDDTGSSLGSAYLMGFDSFRSVNFHTLRAGDAAWDRNLYRHPSRQGIFAQDKYCMQHDVYALGVCLLELGLWESFVGYRDGKAVLSDALGLTLDDFGFLDGKSQADMLSSGNSIKDHLVTVARERLPRRMGDKYTAVVITCLTCLDKDNEDFGNEDDMKDDDGILIGVRFIEKVLLKLGDISF</sequence>
<evidence type="ECO:0000313" key="3">
    <source>
        <dbReference type="Proteomes" id="UP001239445"/>
    </source>
</evidence>
<gene>
    <name evidence="2" type="ORF">QBC47DRAFT_88780</name>
</gene>
<reference evidence="2" key="1">
    <citation type="submission" date="2023-06" db="EMBL/GenBank/DDBJ databases">
        <title>Genome-scale phylogeny and comparative genomics of the fungal order Sordariales.</title>
        <authorList>
            <consortium name="Lawrence Berkeley National Laboratory"/>
            <person name="Hensen N."/>
            <person name="Bonometti L."/>
            <person name="Westerberg I."/>
            <person name="Brannstrom I.O."/>
            <person name="Guillou S."/>
            <person name="Cros-Aarteil S."/>
            <person name="Calhoun S."/>
            <person name="Haridas S."/>
            <person name="Kuo A."/>
            <person name="Mondo S."/>
            <person name="Pangilinan J."/>
            <person name="Riley R."/>
            <person name="Labutti K."/>
            <person name="Andreopoulos B."/>
            <person name="Lipzen A."/>
            <person name="Chen C."/>
            <person name="Yanf M."/>
            <person name="Daum C."/>
            <person name="Ng V."/>
            <person name="Clum A."/>
            <person name="Steindorff A."/>
            <person name="Ohm R."/>
            <person name="Martin F."/>
            <person name="Silar P."/>
            <person name="Natvig D."/>
            <person name="Lalanne C."/>
            <person name="Gautier V."/>
            <person name="Ament-Velasquez S.L."/>
            <person name="Kruys A."/>
            <person name="Hutchinson M.I."/>
            <person name="Powell A.J."/>
            <person name="Barry K."/>
            <person name="Miller A.N."/>
            <person name="Grigoriev I.V."/>
            <person name="Debuchy R."/>
            <person name="Gladieux P."/>
            <person name="Thoren M.H."/>
            <person name="Johannesson H."/>
        </authorList>
    </citation>
    <scope>NUCLEOTIDE SEQUENCE</scope>
    <source>
        <strain evidence="2">PSN4</strain>
    </source>
</reference>
<dbReference type="AlphaFoldDB" id="A0AAJ0B655"/>
<dbReference type="EMBL" id="MU839844">
    <property type="protein sequence ID" value="KAK1750892.1"/>
    <property type="molecule type" value="Genomic_DNA"/>
</dbReference>
<dbReference type="Gene3D" id="1.10.510.10">
    <property type="entry name" value="Transferase(Phosphotransferase) domain 1"/>
    <property type="match status" value="1"/>
</dbReference>
<protein>
    <submittedName>
        <fullName evidence="2">Serine/threonine-protein kinase-transforming protein Rmil</fullName>
    </submittedName>
</protein>
<organism evidence="2 3">
    <name type="scientific">Echria macrotheca</name>
    <dbReference type="NCBI Taxonomy" id="438768"/>
    <lineage>
        <taxon>Eukaryota</taxon>
        <taxon>Fungi</taxon>
        <taxon>Dikarya</taxon>
        <taxon>Ascomycota</taxon>
        <taxon>Pezizomycotina</taxon>
        <taxon>Sordariomycetes</taxon>
        <taxon>Sordariomycetidae</taxon>
        <taxon>Sordariales</taxon>
        <taxon>Schizotheciaceae</taxon>
        <taxon>Echria</taxon>
    </lineage>
</organism>
<proteinExistence type="predicted"/>
<comment type="caution">
    <text evidence="2">The sequence shown here is derived from an EMBL/GenBank/DDBJ whole genome shotgun (WGS) entry which is preliminary data.</text>
</comment>
<dbReference type="SUPFAM" id="SSF56112">
    <property type="entry name" value="Protein kinase-like (PK-like)"/>
    <property type="match status" value="1"/>
</dbReference>
<dbReference type="PANTHER" id="PTHR37542:SF1">
    <property type="entry name" value="PRION-INHIBITION AND PROPAGATION HELO DOMAIN-CONTAINING PROTEIN"/>
    <property type="match status" value="1"/>
</dbReference>
<keyword evidence="2" id="KW-0418">Kinase</keyword>
<keyword evidence="3" id="KW-1185">Reference proteome</keyword>
<dbReference type="PROSITE" id="PS50011">
    <property type="entry name" value="PROTEIN_KINASE_DOM"/>
    <property type="match status" value="1"/>
</dbReference>
<dbReference type="GO" id="GO:0005524">
    <property type="term" value="F:ATP binding"/>
    <property type="evidence" value="ECO:0007669"/>
    <property type="project" value="InterPro"/>
</dbReference>
<accession>A0AAJ0B655</accession>
<feature type="domain" description="Protein kinase" evidence="1">
    <location>
        <begin position="207"/>
        <end position="538"/>
    </location>
</feature>
<dbReference type="InterPro" id="IPR000719">
    <property type="entry name" value="Prot_kinase_dom"/>
</dbReference>
<dbReference type="InterPro" id="IPR011009">
    <property type="entry name" value="Kinase-like_dom_sf"/>
</dbReference>
<evidence type="ECO:0000259" key="1">
    <source>
        <dbReference type="PROSITE" id="PS50011"/>
    </source>
</evidence>
<evidence type="ECO:0000313" key="2">
    <source>
        <dbReference type="EMBL" id="KAK1750892.1"/>
    </source>
</evidence>
<dbReference type="GO" id="GO:0004672">
    <property type="term" value="F:protein kinase activity"/>
    <property type="evidence" value="ECO:0007669"/>
    <property type="project" value="InterPro"/>
</dbReference>
<dbReference type="PANTHER" id="PTHR37542">
    <property type="entry name" value="HELO DOMAIN-CONTAINING PROTEIN-RELATED"/>
    <property type="match status" value="1"/>
</dbReference>
<name>A0AAJ0B655_9PEZI</name>